<organism evidence="1 2">
    <name type="scientific">Streblomastix strix</name>
    <dbReference type="NCBI Taxonomy" id="222440"/>
    <lineage>
        <taxon>Eukaryota</taxon>
        <taxon>Metamonada</taxon>
        <taxon>Preaxostyla</taxon>
        <taxon>Oxymonadida</taxon>
        <taxon>Streblomastigidae</taxon>
        <taxon>Streblomastix</taxon>
    </lineage>
</organism>
<dbReference type="EMBL" id="SNRW01016667">
    <property type="protein sequence ID" value="KAA6369123.1"/>
    <property type="molecule type" value="Genomic_DNA"/>
</dbReference>
<evidence type="ECO:0000313" key="2">
    <source>
        <dbReference type="Proteomes" id="UP000324800"/>
    </source>
</evidence>
<evidence type="ECO:0000313" key="1">
    <source>
        <dbReference type="EMBL" id="KAA6369123.1"/>
    </source>
</evidence>
<accession>A0A5J4UG02</accession>
<proteinExistence type="predicted"/>
<reference evidence="1 2" key="1">
    <citation type="submission" date="2019-03" db="EMBL/GenBank/DDBJ databases">
        <title>Single cell metagenomics reveals metabolic interactions within the superorganism composed of flagellate Streblomastix strix and complex community of Bacteroidetes bacteria on its surface.</title>
        <authorList>
            <person name="Treitli S.C."/>
            <person name="Kolisko M."/>
            <person name="Husnik F."/>
            <person name="Keeling P."/>
            <person name="Hampl V."/>
        </authorList>
    </citation>
    <scope>NUCLEOTIDE SEQUENCE [LARGE SCALE GENOMIC DNA]</scope>
    <source>
        <strain evidence="1">ST1C</strain>
    </source>
</reference>
<protein>
    <submittedName>
        <fullName evidence="1">Uncharacterized protein</fullName>
    </submittedName>
</protein>
<gene>
    <name evidence="1" type="ORF">EZS28_035350</name>
</gene>
<dbReference type="Proteomes" id="UP000324800">
    <property type="component" value="Unassembled WGS sequence"/>
</dbReference>
<sequence>MRMSELIFGIKKSRINEVIHKRNKIQNVVGDTYEATTPLRNRTVFIRIGFVSWHVDGLQVAALDEVEWYK</sequence>
<name>A0A5J4UG02_9EUKA</name>
<comment type="caution">
    <text evidence="1">The sequence shown here is derived from an EMBL/GenBank/DDBJ whole genome shotgun (WGS) entry which is preliminary data.</text>
</comment>
<dbReference type="AlphaFoldDB" id="A0A5J4UG02"/>